<dbReference type="Pfam" id="PF01494">
    <property type="entry name" value="FAD_binding_3"/>
    <property type="match status" value="1"/>
</dbReference>
<organism evidence="7 8">
    <name type="scientific">Methylobacterium terricola</name>
    <dbReference type="NCBI Taxonomy" id="2583531"/>
    <lineage>
        <taxon>Bacteria</taxon>
        <taxon>Pseudomonadati</taxon>
        <taxon>Pseudomonadota</taxon>
        <taxon>Alphaproteobacteria</taxon>
        <taxon>Hyphomicrobiales</taxon>
        <taxon>Methylobacteriaceae</taxon>
        <taxon>Methylobacterium</taxon>
    </lineage>
</organism>
<keyword evidence="5" id="KW-0521">NADP</keyword>
<accession>A0A5C4LP51</accession>
<dbReference type="EMBL" id="VDDA01000003">
    <property type="protein sequence ID" value="TNC14399.1"/>
    <property type="molecule type" value="Genomic_DNA"/>
</dbReference>
<comment type="similarity">
    <text evidence="5">Belongs to the aromatic-ring hydroxylase family. TetX subfamily.</text>
</comment>
<dbReference type="GO" id="GO:0005737">
    <property type="term" value="C:cytoplasm"/>
    <property type="evidence" value="ECO:0007669"/>
    <property type="project" value="UniProtKB-SubCell"/>
</dbReference>
<feature type="binding site" evidence="5">
    <location>
        <position position="295"/>
    </location>
    <ligand>
        <name>FAD</name>
        <dbReference type="ChEBI" id="CHEBI:57692"/>
    </ligand>
</feature>
<evidence type="ECO:0000259" key="6">
    <source>
        <dbReference type="Pfam" id="PF01494"/>
    </source>
</evidence>
<dbReference type="OrthoDB" id="9791689at2"/>
<dbReference type="PANTHER" id="PTHR46972:SF1">
    <property type="entry name" value="FAD DEPENDENT OXIDOREDUCTASE DOMAIN-CONTAINING PROTEIN"/>
    <property type="match status" value="1"/>
</dbReference>
<feature type="binding site" evidence="5">
    <location>
        <position position="47"/>
    </location>
    <ligand>
        <name>FAD</name>
        <dbReference type="ChEBI" id="CHEBI:57692"/>
    </ligand>
</feature>
<keyword evidence="4 5" id="KW-0503">Monooxygenase</keyword>
<comment type="domain">
    <text evidence="5">Consists of an N-terminal FAD-binding domain with a Rossman fold and a C-terminal substrate-binding domain.</text>
</comment>
<feature type="domain" description="FAD-binding" evidence="6">
    <location>
        <begin position="5"/>
        <end position="349"/>
    </location>
</feature>
<dbReference type="InterPro" id="IPR002938">
    <property type="entry name" value="FAD-bd"/>
</dbReference>
<proteinExistence type="inferred from homology"/>
<comment type="caution">
    <text evidence="7">The sequence shown here is derived from an EMBL/GenBank/DDBJ whole genome shotgun (WGS) entry which is preliminary data.</text>
</comment>
<dbReference type="AlphaFoldDB" id="A0A5C4LP51"/>
<feature type="binding site" evidence="5">
    <location>
        <position position="40"/>
    </location>
    <ligand>
        <name>NADPH</name>
        <dbReference type="ChEBI" id="CHEBI:57783"/>
    </ligand>
</feature>
<dbReference type="EC" id="1.14.13.-" evidence="5"/>
<keyword evidence="5" id="KW-0547">Nucleotide-binding</keyword>
<keyword evidence="2 5" id="KW-0274">FAD</keyword>
<dbReference type="PANTHER" id="PTHR46972">
    <property type="entry name" value="MONOOXYGENASE ASQM-RELATED"/>
    <property type="match status" value="1"/>
</dbReference>
<name>A0A5C4LP51_9HYPH</name>
<reference evidence="7 8" key="1">
    <citation type="submission" date="2019-06" db="EMBL/GenBank/DDBJ databases">
        <title>Genome of Methylobacterium sp. 17Sr1-39.</title>
        <authorList>
            <person name="Seo T."/>
        </authorList>
    </citation>
    <scope>NUCLEOTIDE SEQUENCE [LARGE SCALE GENOMIC DNA]</scope>
    <source>
        <strain evidence="7 8">17Sr1-39</strain>
    </source>
</reference>
<dbReference type="InterPro" id="IPR043683">
    <property type="entry name" value="TetX_monooxygenase"/>
</dbReference>
<dbReference type="PRINTS" id="PR00420">
    <property type="entry name" value="RNGMNOXGNASE"/>
</dbReference>
<dbReference type="GO" id="GO:0046677">
    <property type="term" value="P:response to antibiotic"/>
    <property type="evidence" value="ECO:0007669"/>
    <property type="project" value="InterPro"/>
</dbReference>
<keyword evidence="5" id="KW-0963">Cytoplasm</keyword>
<dbReference type="HAMAP" id="MF_00845">
    <property type="entry name" value="TetX_monooxygenase"/>
    <property type="match status" value="1"/>
</dbReference>
<sequence length="382" mass="40281">MRQSITILGAGLGGLVLARILHLHGITASIYEAEPSVDARAQGGLLDIHEHTGQIALRAAGLHDDFLRLVRPGEDAKRVVDQGGGILFDQPGNHAGHRPEVDRGDLRRMLIAALPADTIRWGHRAITVTGCGDGRHAVAFTNGVTITADLLVGADGAWSKVRPMLSRATPAYTGISLVETTIRDGDARLEDSADAIGEGTLMAVAPGQGILTHRHADGRLQTYTALARPEPWFDAIDFRDAKAALTRVAAEFAGWASHLTALITTSDADPVLRPIHALPVGHRWDRRPGLTLLGDAAHLMSPFAGEGANLALYDGAELARAIVAAPDDIGTALAAYERELFPRSAEIADASAQNLVQFFGADAPYSVVSMLAPKASTSVGNG</sequence>
<evidence type="ECO:0000256" key="4">
    <source>
        <dbReference type="ARBA" id="ARBA00023033"/>
    </source>
</evidence>
<evidence type="ECO:0000256" key="5">
    <source>
        <dbReference type="HAMAP-Rule" id="MF_00845"/>
    </source>
</evidence>
<gene>
    <name evidence="7" type="ORF">FF100_09560</name>
</gene>
<comment type="subcellular location">
    <subcellularLocation>
        <location evidence="5">Cytoplasm</location>
    </subcellularLocation>
</comment>
<dbReference type="RefSeq" id="WP_139035454.1">
    <property type="nucleotide sequence ID" value="NZ_VDDA01000003.1"/>
</dbReference>
<keyword evidence="8" id="KW-1185">Reference proteome</keyword>
<dbReference type="GO" id="GO:0071949">
    <property type="term" value="F:FAD binding"/>
    <property type="evidence" value="ECO:0007669"/>
    <property type="project" value="InterPro"/>
</dbReference>
<dbReference type="InterPro" id="IPR036188">
    <property type="entry name" value="FAD/NAD-bd_sf"/>
</dbReference>
<evidence type="ECO:0000313" key="7">
    <source>
        <dbReference type="EMBL" id="TNC14399.1"/>
    </source>
</evidence>
<comment type="cofactor">
    <cofactor evidence="5">
        <name>FAD</name>
        <dbReference type="ChEBI" id="CHEBI:57692"/>
    </cofactor>
</comment>
<comment type="function">
    <text evidence="5">An FAD-requiring monooxygenase active on some tetracycline antibiotic derivatives, which leads to their inactivation. Hydroxylates carbon 11a of tetracycline and some analogs.</text>
</comment>
<comment type="catalytic activity">
    <reaction evidence="5">
        <text>a tetracycline + NADPH + O2 + H(+) = an 11a-hydroxytetracycline + NADP(+) + H2O</text>
        <dbReference type="Rhea" id="RHEA:61444"/>
        <dbReference type="ChEBI" id="CHEBI:15377"/>
        <dbReference type="ChEBI" id="CHEBI:15378"/>
        <dbReference type="ChEBI" id="CHEBI:15379"/>
        <dbReference type="ChEBI" id="CHEBI:57783"/>
        <dbReference type="ChEBI" id="CHEBI:58349"/>
        <dbReference type="ChEBI" id="CHEBI:144644"/>
        <dbReference type="ChEBI" id="CHEBI:144645"/>
    </reaction>
</comment>
<feature type="binding site" evidence="5">
    <location>
        <position position="103"/>
    </location>
    <ligand>
        <name>FAD</name>
        <dbReference type="ChEBI" id="CHEBI:57692"/>
    </ligand>
</feature>
<dbReference type="GO" id="GO:0004497">
    <property type="term" value="F:monooxygenase activity"/>
    <property type="evidence" value="ECO:0007669"/>
    <property type="project" value="UniProtKB-UniRule"/>
</dbReference>
<keyword evidence="3 5" id="KW-0560">Oxidoreductase</keyword>
<dbReference type="Gene3D" id="3.50.50.60">
    <property type="entry name" value="FAD/NAD(P)-binding domain"/>
    <property type="match status" value="1"/>
</dbReference>
<comment type="subunit">
    <text evidence="5">Monomer.</text>
</comment>
<dbReference type="Proteomes" id="UP000305267">
    <property type="component" value="Unassembled WGS sequence"/>
</dbReference>
<keyword evidence="1 5" id="KW-0285">Flavoprotein</keyword>
<dbReference type="SUPFAM" id="SSF51905">
    <property type="entry name" value="FAD/NAD(P)-binding domain"/>
    <property type="match status" value="1"/>
</dbReference>
<evidence type="ECO:0000256" key="2">
    <source>
        <dbReference type="ARBA" id="ARBA00022827"/>
    </source>
</evidence>
<evidence type="ECO:0000313" key="8">
    <source>
        <dbReference type="Proteomes" id="UP000305267"/>
    </source>
</evidence>
<evidence type="ECO:0000256" key="1">
    <source>
        <dbReference type="ARBA" id="ARBA00022630"/>
    </source>
</evidence>
<evidence type="ECO:0000256" key="3">
    <source>
        <dbReference type="ARBA" id="ARBA00023002"/>
    </source>
</evidence>
<protein>
    <recommendedName>
        <fullName evidence="5">Flavin-dependent monooxygenase</fullName>
    </recommendedName>
    <alternativeName>
        <fullName evidence="5">TetX monooxygenase</fullName>
        <shortName evidence="5">TetX</shortName>
        <ecNumber evidence="5">1.14.13.-</ecNumber>
    </alternativeName>
</protein>